<sequence>MEDYHFMLRIYEANSDNFRWGMVMRRTPVYWSVAHYNSDEMTRHLIKILRQESVIRAYAKQKFPDRSFDRLMDDFFPHGLELP</sequence>
<gene>
    <name evidence="1" type="ORF">COT25_02335</name>
</gene>
<evidence type="ECO:0000313" key="1">
    <source>
        <dbReference type="EMBL" id="PIS41577.1"/>
    </source>
</evidence>
<dbReference type="AlphaFoldDB" id="A0A2H0YSW6"/>
<evidence type="ECO:0000313" key="2">
    <source>
        <dbReference type="Proteomes" id="UP000228711"/>
    </source>
</evidence>
<organism evidence="1 2">
    <name type="scientific">Candidatus Kerfeldbacteria bacterium CG08_land_8_20_14_0_20_42_7</name>
    <dbReference type="NCBI Taxonomy" id="2014245"/>
    <lineage>
        <taxon>Bacteria</taxon>
        <taxon>Candidatus Kerfeldiibacteriota</taxon>
    </lineage>
</organism>
<reference evidence="2" key="1">
    <citation type="submission" date="2017-09" db="EMBL/GenBank/DDBJ databases">
        <title>Depth-based differentiation of microbial function through sediment-hosted aquifers and enrichment of novel symbionts in the deep terrestrial subsurface.</title>
        <authorList>
            <person name="Probst A.J."/>
            <person name="Ladd B."/>
            <person name="Jarett J.K."/>
            <person name="Geller-Mcgrath D.E."/>
            <person name="Sieber C.M.K."/>
            <person name="Emerson J.B."/>
            <person name="Anantharaman K."/>
            <person name="Thomas B.C."/>
            <person name="Malmstrom R."/>
            <person name="Stieglmeier M."/>
            <person name="Klingl A."/>
            <person name="Woyke T."/>
            <person name="Ryan C.M."/>
            <person name="Banfield J.F."/>
        </authorList>
    </citation>
    <scope>NUCLEOTIDE SEQUENCE [LARGE SCALE GENOMIC DNA]</scope>
</reference>
<dbReference type="Proteomes" id="UP000228711">
    <property type="component" value="Unassembled WGS sequence"/>
</dbReference>
<comment type="caution">
    <text evidence="1">The sequence shown here is derived from an EMBL/GenBank/DDBJ whole genome shotgun (WGS) entry which is preliminary data.</text>
</comment>
<proteinExistence type="predicted"/>
<name>A0A2H0YSW6_9BACT</name>
<accession>A0A2H0YSW6</accession>
<protein>
    <submittedName>
        <fullName evidence="1">Uncharacterized protein</fullName>
    </submittedName>
</protein>
<dbReference type="EMBL" id="PEXV01000081">
    <property type="protein sequence ID" value="PIS41577.1"/>
    <property type="molecule type" value="Genomic_DNA"/>
</dbReference>